<keyword evidence="4" id="KW-1185">Reference proteome</keyword>
<dbReference type="GO" id="GO:0044550">
    <property type="term" value="P:secondary metabolite biosynthetic process"/>
    <property type="evidence" value="ECO:0007669"/>
    <property type="project" value="TreeGrafter"/>
</dbReference>
<feature type="non-terminal residue" evidence="3">
    <location>
        <position position="163"/>
    </location>
</feature>
<name>A0A0F7SAM5_9BASI</name>
<dbReference type="InterPro" id="IPR012132">
    <property type="entry name" value="GMC_OxRdtase"/>
</dbReference>
<feature type="domain" description="Glucose-methanol-choline oxidoreductase N-terminal" evidence="2">
    <location>
        <begin position="30"/>
        <end position="149"/>
    </location>
</feature>
<organism evidence="3 4">
    <name type="scientific">Sporisorium scitamineum</name>
    <dbReference type="NCBI Taxonomy" id="49012"/>
    <lineage>
        <taxon>Eukaryota</taxon>
        <taxon>Fungi</taxon>
        <taxon>Dikarya</taxon>
        <taxon>Basidiomycota</taxon>
        <taxon>Ustilaginomycotina</taxon>
        <taxon>Ustilaginomycetes</taxon>
        <taxon>Ustilaginales</taxon>
        <taxon>Ustilaginaceae</taxon>
        <taxon>Sporisorium</taxon>
    </lineage>
</organism>
<sequence>VFGVGAAPSESFVNAPIDWNFITEGEPGYDNRKVHYARGKCVGGSSARNFMLYHRPPKQAQQTWVQLTGDSQWSFDNTLPYYQKTFTAFGPRHEFRKDNPPAEYNPAAFPGSGPVSVGFPNYAQPFSGPLLNSLNEVGVPTTDDMSSGNILGAQYSTLTVEKT</sequence>
<dbReference type="Gene3D" id="3.50.50.60">
    <property type="entry name" value="FAD/NAD(P)-binding domain"/>
    <property type="match status" value="1"/>
</dbReference>
<gene>
    <name evidence="3" type="primary">SSCI38120.1</name>
</gene>
<evidence type="ECO:0000313" key="4">
    <source>
        <dbReference type="Proteomes" id="UP000242770"/>
    </source>
</evidence>
<feature type="non-terminal residue" evidence="3">
    <location>
        <position position="1"/>
    </location>
</feature>
<dbReference type="Proteomes" id="UP000242770">
    <property type="component" value="Unassembled WGS sequence"/>
</dbReference>
<dbReference type="Pfam" id="PF00732">
    <property type="entry name" value="GMC_oxred_N"/>
    <property type="match status" value="1"/>
</dbReference>
<evidence type="ECO:0000313" key="3">
    <source>
        <dbReference type="EMBL" id="CDW97723.1"/>
    </source>
</evidence>
<dbReference type="InterPro" id="IPR036188">
    <property type="entry name" value="FAD/NAD-bd_sf"/>
</dbReference>
<dbReference type="PANTHER" id="PTHR11552">
    <property type="entry name" value="GLUCOSE-METHANOL-CHOLINE GMC OXIDOREDUCTASE"/>
    <property type="match status" value="1"/>
</dbReference>
<dbReference type="InterPro" id="IPR000172">
    <property type="entry name" value="GMC_OxRdtase_N"/>
</dbReference>
<dbReference type="SUPFAM" id="SSF51905">
    <property type="entry name" value="FAD/NAD(P)-binding domain"/>
    <property type="match status" value="1"/>
</dbReference>
<dbReference type="STRING" id="49012.A0A0F7SAM5"/>
<evidence type="ECO:0000256" key="1">
    <source>
        <dbReference type="ARBA" id="ARBA00010790"/>
    </source>
</evidence>
<dbReference type="PANTHER" id="PTHR11552:SF138">
    <property type="entry name" value="DEHYDROGENASE PKFF-RELATED"/>
    <property type="match status" value="1"/>
</dbReference>
<dbReference type="GO" id="GO:0050660">
    <property type="term" value="F:flavin adenine dinucleotide binding"/>
    <property type="evidence" value="ECO:0007669"/>
    <property type="project" value="InterPro"/>
</dbReference>
<comment type="similarity">
    <text evidence="1">Belongs to the GMC oxidoreductase family.</text>
</comment>
<reference evidence="4" key="1">
    <citation type="submission" date="2014-06" db="EMBL/GenBank/DDBJ databases">
        <authorList>
            <person name="Berkman P.J."/>
        </authorList>
    </citation>
    <scope>NUCLEOTIDE SEQUENCE [LARGE SCALE GENOMIC DNA]</scope>
</reference>
<evidence type="ECO:0000259" key="2">
    <source>
        <dbReference type="Pfam" id="PF00732"/>
    </source>
</evidence>
<dbReference type="EMBL" id="CCFA01002194">
    <property type="protein sequence ID" value="CDW97723.1"/>
    <property type="molecule type" value="Genomic_DNA"/>
</dbReference>
<dbReference type="GO" id="GO:0016614">
    <property type="term" value="F:oxidoreductase activity, acting on CH-OH group of donors"/>
    <property type="evidence" value="ECO:0007669"/>
    <property type="project" value="InterPro"/>
</dbReference>
<protein>
    <recommendedName>
        <fullName evidence="2">Glucose-methanol-choline oxidoreductase N-terminal domain-containing protein</fullName>
    </recommendedName>
</protein>
<accession>A0A0F7SAM5</accession>
<dbReference type="AlphaFoldDB" id="A0A0F7SAM5"/>
<proteinExistence type="inferred from homology"/>